<dbReference type="Proteomes" id="UP000199170">
    <property type="component" value="Unassembled WGS sequence"/>
</dbReference>
<feature type="domain" description="HTH iclR-type" evidence="4">
    <location>
        <begin position="10"/>
        <end position="69"/>
    </location>
</feature>
<dbReference type="GO" id="GO:0045892">
    <property type="term" value="P:negative regulation of DNA-templated transcription"/>
    <property type="evidence" value="ECO:0007669"/>
    <property type="project" value="TreeGrafter"/>
</dbReference>
<dbReference type="CDD" id="cd00090">
    <property type="entry name" value="HTH_ARSR"/>
    <property type="match status" value="1"/>
</dbReference>
<evidence type="ECO:0000259" key="5">
    <source>
        <dbReference type="PROSITE" id="PS51078"/>
    </source>
</evidence>
<sequence length="262" mass="28867">MPAQHGGRRIEAVDKSLDILRFIAEEGDTTVSVIAEHVGLAPGTVHTHLSTLRAHGFIEQVDGRYQLGMEFIPFSERVRNQTPLYRAGKDEVDKLAHQYDAVAHLATEYNGKILILHETFGEDAVGKQIHIEKRDEPQTHMHCTAAGKAILAHLPEERVTEIINEKGLPSYTSHTITDEAALADELARIREQRFAVNNEEVVHGNKGIGAPVIYDNGDVAGAISISGPANNWRDASIEEELIEAVIRSANNAEIEIYTQTEA</sequence>
<dbReference type="SUPFAM" id="SSF55781">
    <property type="entry name" value="GAF domain-like"/>
    <property type="match status" value="1"/>
</dbReference>
<feature type="domain" description="IclR-ED" evidence="5">
    <location>
        <begin position="70"/>
        <end position="258"/>
    </location>
</feature>
<dbReference type="SMART" id="SM00346">
    <property type="entry name" value="HTH_ICLR"/>
    <property type="match status" value="1"/>
</dbReference>
<protein>
    <submittedName>
        <fullName evidence="6">Transcriptional regulator, IclR family</fullName>
    </submittedName>
</protein>
<name>A0A1H3FV65_9EURY</name>
<dbReference type="PANTHER" id="PTHR30136">
    <property type="entry name" value="HELIX-TURN-HELIX TRANSCRIPTIONAL REGULATOR, ICLR FAMILY"/>
    <property type="match status" value="1"/>
</dbReference>
<organism evidence="6 7">
    <name type="scientific">Halobellus clavatus</name>
    <dbReference type="NCBI Taxonomy" id="660517"/>
    <lineage>
        <taxon>Archaea</taxon>
        <taxon>Methanobacteriati</taxon>
        <taxon>Methanobacteriota</taxon>
        <taxon>Stenosarchaea group</taxon>
        <taxon>Halobacteria</taxon>
        <taxon>Halobacteriales</taxon>
        <taxon>Haloferacaceae</taxon>
        <taxon>Halobellus</taxon>
    </lineage>
</organism>
<proteinExistence type="predicted"/>
<dbReference type="Gene3D" id="1.10.10.10">
    <property type="entry name" value="Winged helix-like DNA-binding domain superfamily/Winged helix DNA-binding domain"/>
    <property type="match status" value="1"/>
</dbReference>
<dbReference type="Pfam" id="PF01614">
    <property type="entry name" value="IclR_C"/>
    <property type="match status" value="1"/>
</dbReference>
<dbReference type="InterPro" id="IPR014757">
    <property type="entry name" value="Tscrpt_reg_IclR_C"/>
</dbReference>
<dbReference type="RefSeq" id="WP_089766736.1">
    <property type="nucleotide sequence ID" value="NZ_FNPB01000004.1"/>
</dbReference>
<dbReference type="AlphaFoldDB" id="A0A1H3FV65"/>
<dbReference type="Gene3D" id="3.30.450.40">
    <property type="match status" value="1"/>
</dbReference>
<keyword evidence="1" id="KW-0805">Transcription regulation</keyword>
<evidence type="ECO:0000313" key="7">
    <source>
        <dbReference type="Proteomes" id="UP000199170"/>
    </source>
</evidence>
<evidence type="ECO:0000256" key="3">
    <source>
        <dbReference type="ARBA" id="ARBA00023163"/>
    </source>
</evidence>
<dbReference type="Pfam" id="PF09339">
    <property type="entry name" value="HTH_IclR"/>
    <property type="match status" value="1"/>
</dbReference>
<evidence type="ECO:0000313" key="6">
    <source>
        <dbReference type="EMBL" id="SDX94238.1"/>
    </source>
</evidence>
<accession>A0A1H3FV65</accession>
<evidence type="ECO:0000256" key="1">
    <source>
        <dbReference type="ARBA" id="ARBA00023015"/>
    </source>
</evidence>
<dbReference type="InterPro" id="IPR005471">
    <property type="entry name" value="Tscrpt_reg_IclR_N"/>
</dbReference>
<dbReference type="InterPro" id="IPR029016">
    <property type="entry name" value="GAF-like_dom_sf"/>
</dbReference>
<dbReference type="InterPro" id="IPR050707">
    <property type="entry name" value="HTH_MetabolicPath_Reg"/>
</dbReference>
<dbReference type="PROSITE" id="PS51078">
    <property type="entry name" value="ICLR_ED"/>
    <property type="match status" value="1"/>
</dbReference>
<reference evidence="7" key="1">
    <citation type="submission" date="2016-10" db="EMBL/GenBank/DDBJ databases">
        <authorList>
            <person name="Varghese N."/>
            <person name="Submissions S."/>
        </authorList>
    </citation>
    <scope>NUCLEOTIDE SEQUENCE [LARGE SCALE GENOMIC DNA]</scope>
    <source>
        <strain evidence="7">CGMCC 1.10118</strain>
    </source>
</reference>
<keyword evidence="7" id="KW-1185">Reference proteome</keyword>
<dbReference type="EMBL" id="FNPB01000004">
    <property type="protein sequence ID" value="SDX94238.1"/>
    <property type="molecule type" value="Genomic_DNA"/>
</dbReference>
<keyword evidence="2" id="KW-0238">DNA-binding</keyword>
<evidence type="ECO:0000256" key="2">
    <source>
        <dbReference type="ARBA" id="ARBA00023125"/>
    </source>
</evidence>
<dbReference type="InterPro" id="IPR036388">
    <property type="entry name" value="WH-like_DNA-bd_sf"/>
</dbReference>
<dbReference type="PROSITE" id="PS51077">
    <property type="entry name" value="HTH_ICLR"/>
    <property type="match status" value="1"/>
</dbReference>
<dbReference type="InterPro" id="IPR036390">
    <property type="entry name" value="WH_DNA-bd_sf"/>
</dbReference>
<gene>
    <name evidence="6" type="ORF">SAMN04487946_104166</name>
</gene>
<dbReference type="GO" id="GO:0003677">
    <property type="term" value="F:DNA binding"/>
    <property type="evidence" value="ECO:0007669"/>
    <property type="project" value="UniProtKB-KW"/>
</dbReference>
<dbReference type="SUPFAM" id="SSF46785">
    <property type="entry name" value="Winged helix' DNA-binding domain"/>
    <property type="match status" value="1"/>
</dbReference>
<keyword evidence="3" id="KW-0804">Transcription</keyword>
<dbReference type="PANTHER" id="PTHR30136:SF35">
    <property type="entry name" value="HTH-TYPE TRANSCRIPTIONAL REGULATOR RV1719"/>
    <property type="match status" value="1"/>
</dbReference>
<dbReference type="InterPro" id="IPR011991">
    <property type="entry name" value="ArsR-like_HTH"/>
</dbReference>
<dbReference type="OrthoDB" id="14763at2157"/>
<evidence type="ECO:0000259" key="4">
    <source>
        <dbReference type="PROSITE" id="PS51077"/>
    </source>
</evidence>
<dbReference type="GO" id="GO:0003700">
    <property type="term" value="F:DNA-binding transcription factor activity"/>
    <property type="evidence" value="ECO:0007669"/>
    <property type="project" value="TreeGrafter"/>
</dbReference>